<reference evidence="2" key="2">
    <citation type="journal article" date="2015" name="Data Brief">
        <title>Shoot transcriptome of the giant reed, Arundo donax.</title>
        <authorList>
            <person name="Barrero R.A."/>
            <person name="Guerrero F.D."/>
            <person name="Moolhuijzen P."/>
            <person name="Goolsby J.A."/>
            <person name="Tidwell J."/>
            <person name="Bellgard S.E."/>
            <person name="Bellgard M.I."/>
        </authorList>
    </citation>
    <scope>NUCLEOTIDE SEQUENCE</scope>
    <source>
        <tissue evidence="2">Shoot tissue taken approximately 20 cm above the soil surface</tissue>
    </source>
</reference>
<sequence length="140" mass="14950">MQILAVWNTKNVTTILMQFELPCVFPLIFLKENHAMVLRSRRGSKTSVHLTRLSIDAGGGVPAGDVGGGGGGGAAAGSPRRPGGVVGRGVLLLRPVLREGHRVAGAARRRAGLLRHSLPRLRLQGVQQVPSPRRCRCRLP</sequence>
<proteinExistence type="predicted"/>
<feature type="compositionally biased region" description="Gly residues" evidence="1">
    <location>
        <begin position="64"/>
        <end position="75"/>
    </location>
</feature>
<reference evidence="2" key="1">
    <citation type="submission" date="2014-09" db="EMBL/GenBank/DDBJ databases">
        <authorList>
            <person name="Magalhaes I.L.F."/>
            <person name="Oliveira U."/>
            <person name="Santos F.R."/>
            <person name="Vidigal T.H.D.A."/>
            <person name="Brescovit A.D."/>
            <person name="Santos A.J."/>
        </authorList>
    </citation>
    <scope>NUCLEOTIDE SEQUENCE</scope>
    <source>
        <tissue evidence="2">Shoot tissue taken approximately 20 cm above the soil surface</tissue>
    </source>
</reference>
<feature type="region of interest" description="Disordered" evidence="1">
    <location>
        <begin position="64"/>
        <end position="83"/>
    </location>
</feature>
<accession>A0A0A9E1G8</accession>
<name>A0A0A9E1G8_ARUDO</name>
<evidence type="ECO:0000313" key="2">
    <source>
        <dbReference type="EMBL" id="JAD89847.1"/>
    </source>
</evidence>
<evidence type="ECO:0000256" key="1">
    <source>
        <dbReference type="SAM" id="MobiDB-lite"/>
    </source>
</evidence>
<protein>
    <submittedName>
        <fullName evidence="2">Uncharacterized protein</fullName>
    </submittedName>
</protein>
<dbReference type="EMBL" id="GBRH01208048">
    <property type="protein sequence ID" value="JAD89847.1"/>
    <property type="molecule type" value="Transcribed_RNA"/>
</dbReference>
<dbReference type="AlphaFoldDB" id="A0A0A9E1G8"/>
<organism evidence="2">
    <name type="scientific">Arundo donax</name>
    <name type="common">Giant reed</name>
    <name type="synonym">Donax arundinaceus</name>
    <dbReference type="NCBI Taxonomy" id="35708"/>
    <lineage>
        <taxon>Eukaryota</taxon>
        <taxon>Viridiplantae</taxon>
        <taxon>Streptophyta</taxon>
        <taxon>Embryophyta</taxon>
        <taxon>Tracheophyta</taxon>
        <taxon>Spermatophyta</taxon>
        <taxon>Magnoliopsida</taxon>
        <taxon>Liliopsida</taxon>
        <taxon>Poales</taxon>
        <taxon>Poaceae</taxon>
        <taxon>PACMAD clade</taxon>
        <taxon>Arundinoideae</taxon>
        <taxon>Arundineae</taxon>
        <taxon>Arundo</taxon>
    </lineage>
</organism>